<evidence type="ECO:0000313" key="1">
    <source>
        <dbReference type="EMBL" id="KAG0711931.1"/>
    </source>
</evidence>
<organism evidence="1 2">
    <name type="scientific">Chionoecetes opilio</name>
    <name type="common">Atlantic snow crab</name>
    <name type="synonym">Cancer opilio</name>
    <dbReference type="NCBI Taxonomy" id="41210"/>
    <lineage>
        <taxon>Eukaryota</taxon>
        <taxon>Metazoa</taxon>
        <taxon>Ecdysozoa</taxon>
        <taxon>Arthropoda</taxon>
        <taxon>Crustacea</taxon>
        <taxon>Multicrustacea</taxon>
        <taxon>Malacostraca</taxon>
        <taxon>Eumalacostraca</taxon>
        <taxon>Eucarida</taxon>
        <taxon>Decapoda</taxon>
        <taxon>Pleocyemata</taxon>
        <taxon>Brachyura</taxon>
        <taxon>Eubrachyura</taxon>
        <taxon>Majoidea</taxon>
        <taxon>Majidae</taxon>
        <taxon>Chionoecetes</taxon>
    </lineage>
</organism>
<protein>
    <recommendedName>
        <fullName evidence="3">HAT C-terminal dimerisation domain-containing protein</fullName>
    </recommendedName>
</protein>
<dbReference type="OrthoDB" id="6728421at2759"/>
<reference evidence="1" key="1">
    <citation type="submission" date="2020-07" db="EMBL/GenBank/DDBJ databases">
        <title>The High-quality genome of the commercially important snow crab, Chionoecetes opilio.</title>
        <authorList>
            <person name="Jeong J.-H."/>
            <person name="Ryu S."/>
        </authorList>
    </citation>
    <scope>NUCLEOTIDE SEQUENCE</scope>
    <source>
        <strain evidence="1">MADBK_172401_WGS</strain>
        <tissue evidence="1">Digestive gland</tissue>
    </source>
</reference>
<sequence>MFFQDVFVKYNTAISSFAAVEKLFSQGSDIMKAKRVSLTFDNFEKLVFMKEKMVLLNIELSPEDFE</sequence>
<evidence type="ECO:0000313" key="2">
    <source>
        <dbReference type="Proteomes" id="UP000770661"/>
    </source>
</evidence>
<accession>A0A8J5CFS5</accession>
<dbReference type="Proteomes" id="UP000770661">
    <property type="component" value="Unassembled WGS sequence"/>
</dbReference>
<comment type="caution">
    <text evidence="1">The sequence shown here is derived from an EMBL/GenBank/DDBJ whole genome shotgun (WGS) entry which is preliminary data.</text>
</comment>
<dbReference type="EMBL" id="JACEEZ010022859">
    <property type="protein sequence ID" value="KAG0711931.1"/>
    <property type="molecule type" value="Genomic_DNA"/>
</dbReference>
<proteinExistence type="predicted"/>
<evidence type="ECO:0008006" key="3">
    <source>
        <dbReference type="Google" id="ProtNLM"/>
    </source>
</evidence>
<keyword evidence="2" id="KW-1185">Reference proteome</keyword>
<name>A0A8J5CFS5_CHIOP</name>
<gene>
    <name evidence="1" type="ORF">GWK47_019502</name>
</gene>
<dbReference type="AlphaFoldDB" id="A0A8J5CFS5"/>